<dbReference type="InterPro" id="IPR012337">
    <property type="entry name" value="RNaseH-like_sf"/>
</dbReference>
<dbReference type="InterPro" id="IPR036085">
    <property type="entry name" value="PAZ_dom_sf"/>
</dbReference>
<dbReference type="Gene3D" id="3.30.420.10">
    <property type="entry name" value="Ribonuclease H-like superfamily/Ribonuclease H"/>
    <property type="match status" value="1"/>
</dbReference>
<dbReference type="Pfam" id="PF02171">
    <property type="entry name" value="Piwi"/>
    <property type="match status" value="1"/>
</dbReference>
<dbReference type="AlphaFoldDB" id="A0A9N8Z2M6"/>
<organism evidence="2 3">
    <name type="scientific">Ambispora leptoticha</name>
    <dbReference type="NCBI Taxonomy" id="144679"/>
    <lineage>
        <taxon>Eukaryota</taxon>
        <taxon>Fungi</taxon>
        <taxon>Fungi incertae sedis</taxon>
        <taxon>Mucoromycota</taxon>
        <taxon>Glomeromycotina</taxon>
        <taxon>Glomeromycetes</taxon>
        <taxon>Archaeosporales</taxon>
        <taxon>Ambisporaceae</taxon>
        <taxon>Ambispora</taxon>
    </lineage>
</organism>
<evidence type="ECO:0000259" key="1">
    <source>
        <dbReference type="PROSITE" id="PS50822"/>
    </source>
</evidence>
<dbReference type="Gene3D" id="2.170.260.10">
    <property type="entry name" value="paz domain"/>
    <property type="match status" value="1"/>
</dbReference>
<reference evidence="2" key="1">
    <citation type="submission" date="2021-06" db="EMBL/GenBank/DDBJ databases">
        <authorList>
            <person name="Kallberg Y."/>
            <person name="Tangrot J."/>
            <person name="Rosling A."/>
        </authorList>
    </citation>
    <scope>NUCLEOTIDE SEQUENCE</scope>
    <source>
        <strain evidence="2">FL130A</strain>
    </source>
</reference>
<dbReference type="PANTHER" id="PTHR22891">
    <property type="entry name" value="EUKARYOTIC TRANSLATION INITIATION FACTOR 2C"/>
    <property type="match status" value="1"/>
</dbReference>
<sequence length="537" mass="62143">MTDILPYELPGHGISGQEAVYFVNYFIIERLPEGIWFRYAVEIKKSEGSSNTQREPKYPKTDIKRKVFKELEKNERSALFQNVSGFFDNEKTLYTNKPLNNVFNSSVLLNDDQDLSGKPNKFLVQIKSQGQLDLNELRTCMQTETFSWDFFNMESLKALNDLMHSTPSNKYFQFKNIILDPNVHKSLGGGFELRSCFFESVRPGEESFFVNVNHTHTVLYEKKDLVTFLCEFLGRCDLPPIFNEVQQKKIHQVLTGLKVRPLHLPEIKTQQQIRCILTEKTINVKEFKNKYNIELKYPHAVEIQSKEIWPLECCEIIEGQRVSKKNLNDDQLAKIISFSTALPKANIEAIMKRGIGHMFDFPNDPKLRDFGVVVNTQMAEVPGRILVTPTISYHSSSEHSAKFIPDKGVWNLRGRKFITSGVPLKYWLVLCCVQEKYLPRQAVENFIATIQGTSRPAHYIVLHDENTFNVDALQNFTYKLCYNYQRTTRAVSIPSSVYYAHLSAKYARNLVTRTRNGTYELRPVRPSLVESFPMHFI</sequence>
<dbReference type="InterPro" id="IPR014811">
    <property type="entry name" value="ArgoL1"/>
</dbReference>
<dbReference type="InterPro" id="IPR003165">
    <property type="entry name" value="Piwi"/>
</dbReference>
<dbReference type="Pfam" id="PF16488">
    <property type="entry name" value="ArgoL2"/>
    <property type="match status" value="1"/>
</dbReference>
<dbReference type="InterPro" id="IPR032472">
    <property type="entry name" value="ArgoL2"/>
</dbReference>
<accession>A0A9N8Z2M6</accession>
<dbReference type="InterPro" id="IPR032474">
    <property type="entry name" value="Argonaute_N"/>
</dbReference>
<gene>
    <name evidence="2" type="ORF">ALEPTO_LOCUS1924</name>
</gene>
<dbReference type="CDD" id="cd02846">
    <property type="entry name" value="PAZ_argonaute_like"/>
    <property type="match status" value="1"/>
</dbReference>
<name>A0A9N8Z2M6_9GLOM</name>
<evidence type="ECO:0000313" key="2">
    <source>
        <dbReference type="EMBL" id="CAG8469117.1"/>
    </source>
</evidence>
<proteinExistence type="predicted"/>
<evidence type="ECO:0000313" key="3">
    <source>
        <dbReference type="Proteomes" id="UP000789508"/>
    </source>
</evidence>
<keyword evidence="3" id="KW-1185">Reference proteome</keyword>
<dbReference type="Proteomes" id="UP000789508">
    <property type="component" value="Unassembled WGS sequence"/>
</dbReference>
<dbReference type="SMART" id="SM00950">
    <property type="entry name" value="Piwi"/>
    <property type="match status" value="1"/>
</dbReference>
<feature type="domain" description="Piwi" evidence="1">
    <location>
        <begin position="451"/>
        <end position="512"/>
    </location>
</feature>
<dbReference type="Pfam" id="PF16486">
    <property type="entry name" value="ArgoN"/>
    <property type="match status" value="1"/>
</dbReference>
<dbReference type="Pfam" id="PF08699">
    <property type="entry name" value="ArgoL1"/>
    <property type="match status" value="1"/>
</dbReference>
<dbReference type="GO" id="GO:0003676">
    <property type="term" value="F:nucleic acid binding"/>
    <property type="evidence" value="ECO:0007669"/>
    <property type="project" value="InterPro"/>
</dbReference>
<dbReference type="SUPFAM" id="SSF53098">
    <property type="entry name" value="Ribonuclease H-like"/>
    <property type="match status" value="1"/>
</dbReference>
<dbReference type="EMBL" id="CAJVPS010000246">
    <property type="protein sequence ID" value="CAG8469117.1"/>
    <property type="molecule type" value="Genomic_DNA"/>
</dbReference>
<protein>
    <submittedName>
        <fullName evidence="2">4138_t:CDS:1</fullName>
    </submittedName>
</protein>
<dbReference type="OrthoDB" id="10252740at2759"/>
<dbReference type="InterPro" id="IPR036397">
    <property type="entry name" value="RNaseH_sf"/>
</dbReference>
<dbReference type="PROSITE" id="PS50822">
    <property type="entry name" value="PIWI"/>
    <property type="match status" value="1"/>
</dbReference>
<comment type="caution">
    <text evidence="2">The sequence shown here is derived from an EMBL/GenBank/DDBJ whole genome shotgun (WGS) entry which is preliminary data.</text>
</comment>
<dbReference type="SUPFAM" id="SSF101690">
    <property type="entry name" value="PAZ domain"/>
    <property type="match status" value="1"/>
</dbReference>